<proteinExistence type="predicted"/>
<evidence type="ECO:0000313" key="1">
    <source>
        <dbReference type="EMBL" id="KOF92918.1"/>
    </source>
</evidence>
<name>A0A0L8HUL8_OCTBM</name>
<dbReference type="AlphaFoldDB" id="A0A0L8HUL8"/>
<organism evidence="1">
    <name type="scientific">Octopus bimaculoides</name>
    <name type="common">California two-spotted octopus</name>
    <dbReference type="NCBI Taxonomy" id="37653"/>
    <lineage>
        <taxon>Eukaryota</taxon>
        <taxon>Metazoa</taxon>
        <taxon>Spiralia</taxon>
        <taxon>Lophotrochozoa</taxon>
        <taxon>Mollusca</taxon>
        <taxon>Cephalopoda</taxon>
        <taxon>Coleoidea</taxon>
        <taxon>Octopodiformes</taxon>
        <taxon>Octopoda</taxon>
        <taxon>Incirrata</taxon>
        <taxon>Octopodidae</taxon>
        <taxon>Octopus</taxon>
    </lineage>
</organism>
<sequence length="53" mass="6380">MFKVAHITKCMFLELSLFASPANRRNYIVFIYLHHIFKTFDLRIFLDSEKKNA</sequence>
<protein>
    <submittedName>
        <fullName evidence="1">Uncharacterized protein</fullName>
    </submittedName>
</protein>
<dbReference type="EMBL" id="KQ417272">
    <property type="protein sequence ID" value="KOF92918.1"/>
    <property type="molecule type" value="Genomic_DNA"/>
</dbReference>
<gene>
    <name evidence="1" type="ORF">OCBIM_22005680mg</name>
</gene>
<accession>A0A0L8HUL8</accession>
<reference evidence="1" key="1">
    <citation type="submission" date="2015-07" db="EMBL/GenBank/DDBJ databases">
        <title>MeaNS - Measles Nucleotide Surveillance Program.</title>
        <authorList>
            <person name="Tran T."/>
            <person name="Druce J."/>
        </authorList>
    </citation>
    <scope>NUCLEOTIDE SEQUENCE</scope>
    <source>
        <strain evidence="1">UCB-OBI-ISO-001</strain>
        <tissue evidence="1">Gonad</tissue>
    </source>
</reference>